<gene>
    <name evidence="2" type="ORF">J2W25_006402</name>
</gene>
<evidence type="ECO:0000313" key="3">
    <source>
        <dbReference type="Proteomes" id="UP001244295"/>
    </source>
</evidence>
<dbReference type="InterPro" id="IPR010127">
    <property type="entry name" value="Phasin_subfam-1"/>
</dbReference>
<dbReference type="InterPro" id="IPR018968">
    <property type="entry name" value="Phasin"/>
</dbReference>
<dbReference type="EMBL" id="JAUSRR010000015">
    <property type="protein sequence ID" value="MDP9927350.1"/>
    <property type="molecule type" value="Genomic_DNA"/>
</dbReference>
<accession>A0AAW8E6Z1</accession>
<proteinExistence type="predicted"/>
<evidence type="ECO:0000313" key="2">
    <source>
        <dbReference type="EMBL" id="MDP9927350.1"/>
    </source>
</evidence>
<organism evidence="2 3">
    <name type="scientific">Variovorax boronicumulans</name>
    <dbReference type="NCBI Taxonomy" id="436515"/>
    <lineage>
        <taxon>Bacteria</taxon>
        <taxon>Pseudomonadati</taxon>
        <taxon>Pseudomonadota</taxon>
        <taxon>Betaproteobacteria</taxon>
        <taxon>Burkholderiales</taxon>
        <taxon>Comamonadaceae</taxon>
        <taxon>Variovorax</taxon>
    </lineage>
</organism>
<dbReference type="Proteomes" id="UP001244295">
    <property type="component" value="Unassembled WGS sequence"/>
</dbReference>
<comment type="caution">
    <text evidence="2">The sequence shown here is derived from an EMBL/GenBank/DDBJ whole genome shotgun (WGS) entry which is preliminary data.</text>
</comment>
<dbReference type="AlphaFoldDB" id="A0AAW8E6Z1"/>
<sequence>MLHRNIDDEAQRNVNRPPHHPFWRFQMALTADQILAAQKANLETLFGLTTKAFEGVEKLVELNVTASKAALTEAQSTAQAALSVKDAQELLTLQASLFQPLAEKTAAYSRHLYDIAQGTSAEFSKAFEAKAAEAQQAFVGLVDSASKNAPAGSETAVAVLKSAVAAANNAFESVQKAVKQASDVAEANFNAVSTQAVAAAKTATASRKR</sequence>
<reference evidence="2" key="1">
    <citation type="submission" date="2023-07" db="EMBL/GenBank/DDBJ databases">
        <title>Sorghum-associated microbial communities from plants grown in Nebraska, USA.</title>
        <authorList>
            <person name="Schachtman D."/>
        </authorList>
    </citation>
    <scope>NUCLEOTIDE SEQUENCE</scope>
    <source>
        <strain evidence="2">DS2795</strain>
    </source>
</reference>
<dbReference type="Pfam" id="PF09361">
    <property type="entry name" value="Phasin_2"/>
    <property type="match status" value="1"/>
</dbReference>
<name>A0AAW8E6Z1_9BURK</name>
<feature type="domain" description="Phasin" evidence="1">
    <location>
        <begin position="33"/>
        <end position="129"/>
    </location>
</feature>
<dbReference type="NCBIfam" id="TIGR01841">
    <property type="entry name" value="phasin"/>
    <property type="match status" value="1"/>
</dbReference>
<evidence type="ECO:0000259" key="1">
    <source>
        <dbReference type="Pfam" id="PF09361"/>
    </source>
</evidence>
<protein>
    <submittedName>
        <fullName evidence="2">Phasin family protein</fullName>
    </submittedName>
</protein>